<evidence type="ECO:0000256" key="1">
    <source>
        <dbReference type="ARBA" id="ARBA00004141"/>
    </source>
</evidence>
<name>A0A183KIQ8_9TREM</name>
<reference evidence="9" key="1">
    <citation type="submission" date="2016-06" db="UniProtKB">
        <authorList>
            <consortium name="WormBaseParasite"/>
        </authorList>
    </citation>
    <scope>IDENTIFICATION</scope>
</reference>
<dbReference type="EMBL" id="UZAK01037131">
    <property type="protein sequence ID" value="VDP57855.1"/>
    <property type="molecule type" value="Genomic_DNA"/>
</dbReference>
<comment type="caution">
    <text evidence="6">Lacks conserved residue(s) required for the propagation of feature annotation.</text>
</comment>
<keyword evidence="4 6" id="KW-1133">Transmembrane helix</keyword>
<comment type="subcellular location">
    <subcellularLocation>
        <location evidence="1 6">Membrane</location>
        <topology evidence="1 6">Multi-pass membrane protein</topology>
    </subcellularLocation>
</comment>
<keyword evidence="3 6" id="KW-0812">Transmembrane</keyword>
<sequence length="120" mass="13362">MHTFLGSLLYHNVFALKKKQIATEIVFIPLIHTFSEKLSNQALKNLIIQDFTTSALGVIVGGVVGHALCTGLAVLMGRFVAQRIPVQWNRFFVGFDFLMPQSNRIDGLVRILNSFNSVLS</sequence>
<protein>
    <recommendedName>
        <fullName evidence="6">GDT1 family protein</fullName>
    </recommendedName>
</protein>
<evidence type="ECO:0000256" key="2">
    <source>
        <dbReference type="ARBA" id="ARBA00009190"/>
    </source>
</evidence>
<dbReference type="WBParaSite" id="SCUD_0001491701-mRNA-1">
    <property type="protein sequence ID" value="SCUD_0001491701-mRNA-1"/>
    <property type="gene ID" value="SCUD_0001491701"/>
</dbReference>
<evidence type="ECO:0000313" key="7">
    <source>
        <dbReference type="EMBL" id="VDP57855.1"/>
    </source>
</evidence>
<gene>
    <name evidence="7" type="ORF">SCUD_LOCUS14914</name>
</gene>
<evidence type="ECO:0000256" key="5">
    <source>
        <dbReference type="ARBA" id="ARBA00023136"/>
    </source>
</evidence>
<comment type="similarity">
    <text evidence="2 6">Belongs to the GDT1 family.</text>
</comment>
<keyword evidence="5 6" id="KW-0472">Membrane</keyword>
<feature type="transmembrane region" description="Helical" evidence="6">
    <location>
        <begin position="55"/>
        <end position="81"/>
    </location>
</feature>
<reference evidence="7 8" key="2">
    <citation type="submission" date="2018-11" db="EMBL/GenBank/DDBJ databases">
        <authorList>
            <consortium name="Pathogen Informatics"/>
        </authorList>
    </citation>
    <scope>NUCLEOTIDE SEQUENCE [LARGE SCALE GENOMIC DNA]</scope>
    <source>
        <strain evidence="7">Dakar</strain>
        <strain evidence="8">Dakar, Senegal</strain>
    </source>
</reference>
<dbReference type="Proteomes" id="UP000279833">
    <property type="component" value="Unassembled WGS sequence"/>
</dbReference>
<dbReference type="AlphaFoldDB" id="A0A183KIQ8"/>
<evidence type="ECO:0000256" key="6">
    <source>
        <dbReference type="RuleBase" id="RU365102"/>
    </source>
</evidence>
<accession>A0A183KIQ8</accession>
<dbReference type="STRING" id="6186.A0A183KIQ8"/>
<dbReference type="GO" id="GO:0016020">
    <property type="term" value="C:membrane"/>
    <property type="evidence" value="ECO:0007669"/>
    <property type="project" value="UniProtKB-SubCell"/>
</dbReference>
<evidence type="ECO:0000256" key="4">
    <source>
        <dbReference type="ARBA" id="ARBA00022989"/>
    </source>
</evidence>
<organism evidence="9">
    <name type="scientific">Schistosoma curassoni</name>
    <dbReference type="NCBI Taxonomy" id="6186"/>
    <lineage>
        <taxon>Eukaryota</taxon>
        <taxon>Metazoa</taxon>
        <taxon>Spiralia</taxon>
        <taxon>Lophotrochozoa</taxon>
        <taxon>Platyhelminthes</taxon>
        <taxon>Trematoda</taxon>
        <taxon>Digenea</taxon>
        <taxon>Strigeidida</taxon>
        <taxon>Schistosomatoidea</taxon>
        <taxon>Schistosomatidae</taxon>
        <taxon>Schistosoma</taxon>
    </lineage>
</organism>
<evidence type="ECO:0000256" key="3">
    <source>
        <dbReference type="ARBA" id="ARBA00022692"/>
    </source>
</evidence>
<dbReference type="InterPro" id="IPR001727">
    <property type="entry name" value="GDT1-like"/>
</dbReference>
<evidence type="ECO:0000313" key="8">
    <source>
        <dbReference type="Proteomes" id="UP000279833"/>
    </source>
</evidence>
<dbReference type="GO" id="GO:0046873">
    <property type="term" value="F:metal ion transmembrane transporter activity"/>
    <property type="evidence" value="ECO:0007669"/>
    <property type="project" value="InterPro"/>
</dbReference>
<dbReference type="Pfam" id="PF01169">
    <property type="entry name" value="GDT1"/>
    <property type="match status" value="1"/>
</dbReference>
<evidence type="ECO:0000313" key="9">
    <source>
        <dbReference type="WBParaSite" id="SCUD_0001491701-mRNA-1"/>
    </source>
</evidence>
<keyword evidence="8" id="KW-1185">Reference proteome</keyword>
<proteinExistence type="inferred from homology"/>